<dbReference type="RefSeq" id="WP_134755122.1">
    <property type="nucleotide sequence ID" value="NZ_MYFO02000010.1"/>
</dbReference>
<dbReference type="Pfam" id="PF00501">
    <property type="entry name" value="AMP-binding"/>
    <property type="match status" value="1"/>
</dbReference>
<evidence type="ECO:0000256" key="1">
    <source>
        <dbReference type="ARBA" id="ARBA00001957"/>
    </source>
</evidence>
<dbReference type="SUPFAM" id="SSF56801">
    <property type="entry name" value="Acetyl-CoA synthetase-like"/>
    <property type="match status" value="1"/>
</dbReference>
<accession>A0A4Y8PWD2</accession>
<evidence type="ECO:0000256" key="5">
    <source>
        <dbReference type="ARBA" id="ARBA00022598"/>
    </source>
</evidence>
<keyword evidence="4" id="KW-0597">Phosphoprotein</keyword>
<dbReference type="GO" id="GO:0017000">
    <property type="term" value="P:antibiotic biosynthetic process"/>
    <property type="evidence" value="ECO:0007669"/>
    <property type="project" value="UniProtKB-KW"/>
</dbReference>
<dbReference type="PROSITE" id="PS50075">
    <property type="entry name" value="CARRIER"/>
    <property type="match status" value="1"/>
</dbReference>
<dbReference type="GO" id="GO:0044550">
    <property type="term" value="P:secondary metabolite biosynthetic process"/>
    <property type="evidence" value="ECO:0007669"/>
    <property type="project" value="UniProtKB-ARBA"/>
</dbReference>
<dbReference type="EMBL" id="MYFO01000026">
    <property type="protein sequence ID" value="TFE85356.1"/>
    <property type="molecule type" value="Genomic_DNA"/>
</dbReference>
<keyword evidence="7" id="KW-0045">Antibiotic biosynthesis</keyword>
<dbReference type="Proteomes" id="UP000298246">
    <property type="component" value="Unassembled WGS sequence"/>
</dbReference>
<dbReference type="GO" id="GO:0043041">
    <property type="term" value="P:amino acid activation for nonribosomal peptide biosynthetic process"/>
    <property type="evidence" value="ECO:0007669"/>
    <property type="project" value="TreeGrafter"/>
</dbReference>
<organism evidence="9 10">
    <name type="scientific">Paenibacillus athensensis</name>
    <dbReference type="NCBI Taxonomy" id="1967502"/>
    <lineage>
        <taxon>Bacteria</taxon>
        <taxon>Bacillati</taxon>
        <taxon>Bacillota</taxon>
        <taxon>Bacilli</taxon>
        <taxon>Bacillales</taxon>
        <taxon>Paenibacillaceae</taxon>
        <taxon>Paenibacillus</taxon>
    </lineage>
</organism>
<dbReference type="InterPro" id="IPR042099">
    <property type="entry name" value="ANL_N_sf"/>
</dbReference>
<evidence type="ECO:0000256" key="7">
    <source>
        <dbReference type="ARBA" id="ARBA00023194"/>
    </source>
</evidence>
<gene>
    <name evidence="9" type="ORF">B5M42_17490</name>
</gene>
<dbReference type="OrthoDB" id="9765680at2"/>
<dbReference type="PANTHER" id="PTHR45527">
    <property type="entry name" value="NONRIBOSOMAL PEPTIDE SYNTHETASE"/>
    <property type="match status" value="1"/>
</dbReference>
<dbReference type="FunFam" id="3.40.50.980:FF:000001">
    <property type="entry name" value="Non-ribosomal peptide synthetase"/>
    <property type="match status" value="1"/>
</dbReference>
<evidence type="ECO:0000256" key="6">
    <source>
        <dbReference type="ARBA" id="ARBA00022737"/>
    </source>
</evidence>
<dbReference type="Pfam" id="PF13193">
    <property type="entry name" value="AMP-binding_C"/>
    <property type="match status" value="1"/>
</dbReference>
<evidence type="ECO:0000259" key="8">
    <source>
        <dbReference type="PROSITE" id="PS50075"/>
    </source>
</evidence>
<dbReference type="Pfam" id="PF00550">
    <property type="entry name" value="PP-binding"/>
    <property type="match status" value="1"/>
</dbReference>
<dbReference type="InterPro" id="IPR020806">
    <property type="entry name" value="PKS_PP-bd"/>
</dbReference>
<feature type="domain" description="Carrier" evidence="8">
    <location>
        <begin position="547"/>
        <end position="623"/>
    </location>
</feature>
<dbReference type="GO" id="GO:0016874">
    <property type="term" value="F:ligase activity"/>
    <property type="evidence" value="ECO:0007669"/>
    <property type="project" value="UniProtKB-KW"/>
</dbReference>
<dbReference type="FunFam" id="3.30.300.30:FF:000010">
    <property type="entry name" value="Enterobactin synthetase component F"/>
    <property type="match status" value="1"/>
</dbReference>
<dbReference type="InterPro" id="IPR036736">
    <property type="entry name" value="ACP-like_sf"/>
</dbReference>
<evidence type="ECO:0000313" key="9">
    <source>
        <dbReference type="EMBL" id="TFE85356.1"/>
    </source>
</evidence>
<protein>
    <recommendedName>
        <fullName evidence="8">Carrier domain-containing protein</fullName>
    </recommendedName>
</protein>
<dbReference type="PANTHER" id="PTHR45527:SF1">
    <property type="entry name" value="FATTY ACID SYNTHASE"/>
    <property type="match status" value="1"/>
</dbReference>
<dbReference type="SMART" id="SM00823">
    <property type="entry name" value="PKS_PP"/>
    <property type="match status" value="1"/>
</dbReference>
<keyword evidence="10" id="KW-1185">Reference proteome</keyword>
<keyword evidence="3" id="KW-0596">Phosphopantetheine</keyword>
<dbReference type="NCBIfam" id="TIGR01733">
    <property type="entry name" value="AA-adenyl-dom"/>
    <property type="match status" value="1"/>
</dbReference>
<dbReference type="Gene3D" id="1.10.1200.10">
    <property type="entry name" value="ACP-like"/>
    <property type="match status" value="1"/>
</dbReference>
<evidence type="ECO:0000256" key="2">
    <source>
        <dbReference type="ARBA" id="ARBA00006432"/>
    </source>
</evidence>
<dbReference type="FunFam" id="2.30.38.10:FF:000001">
    <property type="entry name" value="Non-ribosomal peptide synthetase PvdI"/>
    <property type="match status" value="1"/>
</dbReference>
<dbReference type="FunFam" id="3.40.50.12780:FF:000012">
    <property type="entry name" value="Non-ribosomal peptide synthetase"/>
    <property type="match status" value="1"/>
</dbReference>
<proteinExistence type="inferred from homology"/>
<name>A0A4Y8PWD2_9BACL</name>
<dbReference type="InterPro" id="IPR000873">
    <property type="entry name" value="AMP-dep_synth/lig_dom"/>
</dbReference>
<dbReference type="AlphaFoldDB" id="A0A4Y8PWD2"/>
<dbReference type="Gene3D" id="3.40.50.12780">
    <property type="entry name" value="N-terminal domain of ligase-like"/>
    <property type="match status" value="1"/>
</dbReference>
<dbReference type="InterPro" id="IPR010071">
    <property type="entry name" value="AA_adenyl_dom"/>
</dbReference>
<dbReference type="GO" id="GO:0005737">
    <property type="term" value="C:cytoplasm"/>
    <property type="evidence" value="ECO:0007669"/>
    <property type="project" value="TreeGrafter"/>
</dbReference>
<evidence type="ECO:0000313" key="10">
    <source>
        <dbReference type="Proteomes" id="UP000298246"/>
    </source>
</evidence>
<sequence>MLRNQGGTAVNEEVQQILSVFNHTEKAWSLSTTVHELFEEQAGKRPTRTAIRFGGKELTYGELNRRANRLAHFLMKKGVGRDSIVMVMLERSELLIETILAIWKAGGAYIPLDVNYPDERVKTIHTESQSRWLLSLSADIGDELEASLGAGTVFKLDACAAAIAGMPDENPRVQVEASDLAYVIFTSGSTGTPKGAMVEHAGMLNHIYALAEQFRLHEDSVVLNNASPCFDISVWQMFTSLTLGAVTAVYDQDEASDPALFVKRAVEERLAVVEVVPSLLYAVLDYLQTQPAVLPDLEFLLVTGEPFKPDLAKRWLGVYPHTKMVNAYGPAEAADDITLYVVDAWSDAMDRIPIGKPIANLRIYIVDEHMQLCPVGVKGEICVAGIGVGRGYLNNPRKTAEVFVEDHFAEKGGRLYKTGDIGCWLPDGNIEFFGRKDYQVKVRGFRIELGEIETALERKPGVRQAVAVVREEASGDAQLVAYYTSAAGEALAADSLKEALQAELPYYMVPAMLVHLAEMPLNANGKIDRKQLPAPVLTRSAVADYAAPSNAIESEIAEVWEQLFQYGPIGVNDDFLDLGGHSLLATQLVNTLHEQFGVRVALRDMLTRGRTIKGLSEVLEELLLGQLEGEELESLLDDLDGLSAEEIDAMLKGE</sequence>
<dbReference type="Gene3D" id="3.30.300.30">
    <property type="match status" value="1"/>
</dbReference>
<keyword evidence="5" id="KW-0436">Ligase</keyword>
<reference evidence="9 10" key="1">
    <citation type="submission" date="2017-03" db="EMBL/GenBank/DDBJ databases">
        <title>Isolation of Levoglucosan Utilizing Bacteria.</title>
        <authorList>
            <person name="Arya A.S."/>
        </authorList>
    </citation>
    <scope>NUCLEOTIDE SEQUENCE [LARGE SCALE GENOMIC DNA]</scope>
    <source>
        <strain evidence="9 10">MEC069</strain>
    </source>
</reference>
<evidence type="ECO:0000256" key="4">
    <source>
        <dbReference type="ARBA" id="ARBA00022553"/>
    </source>
</evidence>
<comment type="caution">
    <text evidence="9">The sequence shown here is derived from an EMBL/GenBank/DDBJ whole genome shotgun (WGS) entry which is preliminary data.</text>
</comment>
<comment type="similarity">
    <text evidence="2">Belongs to the ATP-dependent AMP-binding enzyme family.</text>
</comment>
<dbReference type="InterPro" id="IPR006162">
    <property type="entry name" value="Ppantetheine_attach_site"/>
</dbReference>
<dbReference type="PROSITE" id="PS00455">
    <property type="entry name" value="AMP_BINDING"/>
    <property type="match status" value="1"/>
</dbReference>
<comment type="cofactor">
    <cofactor evidence="1">
        <name>pantetheine 4'-phosphate</name>
        <dbReference type="ChEBI" id="CHEBI:47942"/>
    </cofactor>
</comment>
<dbReference type="PROSITE" id="PS00012">
    <property type="entry name" value="PHOSPHOPANTETHEINE"/>
    <property type="match status" value="1"/>
</dbReference>
<dbReference type="CDD" id="cd05930">
    <property type="entry name" value="A_NRPS"/>
    <property type="match status" value="1"/>
</dbReference>
<evidence type="ECO:0000256" key="3">
    <source>
        <dbReference type="ARBA" id="ARBA00022450"/>
    </source>
</evidence>
<dbReference type="InterPro" id="IPR009081">
    <property type="entry name" value="PP-bd_ACP"/>
</dbReference>
<dbReference type="GO" id="GO:0031177">
    <property type="term" value="F:phosphopantetheine binding"/>
    <property type="evidence" value="ECO:0007669"/>
    <property type="project" value="InterPro"/>
</dbReference>
<keyword evidence="6" id="KW-0677">Repeat</keyword>
<dbReference type="InterPro" id="IPR045851">
    <property type="entry name" value="AMP-bd_C_sf"/>
</dbReference>
<dbReference type="InterPro" id="IPR020845">
    <property type="entry name" value="AMP-binding_CS"/>
</dbReference>
<dbReference type="InterPro" id="IPR025110">
    <property type="entry name" value="AMP-bd_C"/>
</dbReference>
<dbReference type="SUPFAM" id="SSF47336">
    <property type="entry name" value="ACP-like"/>
    <property type="match status" value="1"/>
</dbReference>